<gene>
    <name evidence="1" type="ORF">QBC42DRAFT_274159</name>
</gene>
<sequence length="127" mass="14270">MAPPSPLPTYVYKIIPSAPPSPIPESYPLSDLDRQDGFVHLSTSWQVPITSSLFFADFISFHILKIRAANFPPDSIKWDEVEGANGGCPHLYGNFGARDVVDSKEFVRRADEGQTWKQVFEGETWLE</sequence>
<reference evidence="1" key="2">
    <citation type="submission" date="2023-06" db="EMBL/GenBank/DDBJ databases">
        <authorList>
            <consortium name="Lawrence Berkeley National Laboratory"/>
            <person name="Mondo S.J."/>
            <person name="Hensen N."/>
            <person name="Bonometti L."/>
            <person name="Westerberg I."/>
            <person name="Brannstrom I.O."/>
            <person name="Guillou S."/>
            <person name="Cros-Aarteil S."/>
            <person name="Calhoun S."/>
            <person name="Haridas S."/>
            <person name="Kuo A."/>
            <person name="Pangilinan J."/>
            <person name="Riley R."/>
            <person name="Labutti K."/>
            <person name="Andreopoulos B."/>
            <person name="Lipzen A."/>
            <person name="Chen C."/>
            <person name="Yanf M."/>
            <person name="Daum C."/>
            <person name="Ng V."/>
            <person name="Clum A."/>
            <person name="Steindorff A."/>
            <person name="Ohm R."/>
            <person name="Martin F."/>
            <person name="Silar P."/>
            <person name="Natvig D."/>
            <person name="Lalanne C."/>
            <person name="Gautier V."/>
            <person name="Ament-Velasquez S.L."/>
            <person name="Kruys A."/>
            <person name="Hutchinson M.I."/>
            <person name="Powell A.J."/>
            <person name="Barry K."/>
            <person name="Miller A.N."/>
            <person name="Grigoriev I.V."/>
            <person name="Debuchy R."/>
            <person name="Gladieux P."/>
            <person name="Thoren M.H."/>
            <person name="Johannesson H."/>
        </authorList>
    </citation>
    <scope>NUCLEOTIDE SEQUENCE</scope>
    <source>
        <strain evidence="1">PSN324</strain>
    </source>
</reference>
<dbReference type="Proteomes" id="UP001321749">
    <property type="component" value="Unassembled WGS sequence"/>
</dbReference>
<accession>A0AAV9HGF0</accession>
<dbReference type="InterPro" id="IPR009297">
    <property type="entry name" value="DUF952"/>
</dbReference>
<reference evidence="1" key="1">
    <citation type="journal article" date="2023" name="Mol. Phylogenet. Evol.">
        <title>Genome-scale phylogeny and comparative genomics of the fungal order Sordariales.</title>
        <authorList>
            <person name="Hensen N."/>
            <person name="Bonometti L."/>
            <person name="Westerberg I."/>
            <person name="Brannstrom I.O."/>
            <person name="Guillou S."/>
            <person name="Cros-Aarteil S."/>
            <person name="Calhoun S."/>
            <person name="Haridas S."/>
            <person name="Kuo A."/>
            <person name="Mondo S."/>
            <person name="Pangilinan J."/>
            <person name="Riley R."/>
            <person name="LaButti K."/>
            <person name="Andreopoulos B."/>
            <person name="Lipzen A."/>
            <person name="Chen C."/>
            <person name="Yan M."/>
            <person name="Daum C."/>
            <person name="Ng V."/>
            <person name="Clum A."/>
            <person name="Steindorff A."/>
            <person name="Ohm R.A."/>
            <person name="Martin F."/>
            <person name="Silar P."/>
            <person name="Natvig D.O."/>
            <person name="Lalanne C."/>
            <person name="Gautier V."/>
            <person name="Ament-Velasquez S.L."/>
            <person name="Kruys A."/>
            <person name="Hutchinson M.I."/>
            <person name="Powell A.J."/>
            <person name="Barry K."/>
            <person name="Miller A.N."/>
            <person name="Grigoriev I.V."/>
            <person name="Debuchy R."/>
            <person name="Gladieux P."/>
            <person name="Hiltunen Thoren M."/>
            <person name="Johannesson H."/>
        </authorList>
    </citation>
    <scope>NUCLEOTIDE SEQUENCE</scope>
    <source>
        <strain evidence="1">PSN324</strain>
    </source>
</reference>
<dbReference type="PANTHER" id="PTHR34129">
    <property type="entry name" value="BLR1139 PROTEIN"/>
    <property type="match status" value="1"/>
</dbReference>
<dbReference type="EMBL" id="MU865033">
    <property type="protein sequence ID" value="KAK4459563.1"/>
    <property type="molecule type" value="Genomic_DNA"/>
</dbReference>
<dbReference type="PANTHER" id="PTHR34129:SF1">
    <property type="entry name" value="DUF952 DOMAIN-CONTAINING PROTEIN"/>
    <property type="match status" value="1"/>
</dbReference>
<evidence type="ECO:0000313" key="1">
    <source>
        <dbReference type="EMBL" id="KAK4459563.1"/>
    </source>
</evidence>
<dbReference type="SUPFAM" id="SSF56399">
    <property type="entry name" value="ADP-ribosylation"/>
    <property type="match status" value="1"/>
</dbReference>
<organism evidence="1 2">
    <name type="scientific">Cladorrhinum samala</name>
    <dbReference type="NCBI Taxonomy" id="585594"/>
    <lineage>
        <taxon>Eukaryota</taxon>
        <taxon>Fungi</taxon>
        <taxon>Dikarya</taxon>
        <taxon>Ascomycota</taxon>
        <taxon>Pezizomycotina</taxon>
        <taxon>Sordariomycetes</taxon>
        <taxon>Sordariomycetidae</taxon>
        <taxon>Sordariales</taxon>
        <taxon>Podosporaceae</taxon>
        <taxon>Cladorrhinum</taxon>
    </lineage>
</organism>
<comment type="caution">
    <text evidence="1">The sequence shown here is derived from an EMBL/GenBank/DDBJ whole genome shotgun (WGS) entry which is preliminary data.</text>
</comment>
<keyword evidence="2" id="KW-1185">Reference proteome</keyword>
<dbReference type="Gene3D" id="3.20.170.20">
    <property type="entry name" value="Protein of unknown function DUF952"/>
    <property type="match status" value="1"/>
</dbReference>
<dbReference type="Pfam" id="PF06108">
    <property type="entry name" value="DUF952"/>
    <property type="match status" value="1"/>
</dbReference>
<evidence type="ECO:0008006" key="3">
    <source>
        <dbReference type="Google" id="ProtNLM"/>
    </source>
</evidence>
<evidence type="ECO:0000313" key="2">
    <source>
        <dbReference type="Proteomes" id="UP001321749"/>
    </source>
</evidence>
<name>A0AAV9HGF0_9PEZI</name>
<proteinExistence type="predicted"/>
<dbReference type="AlphaFoldDB" id="A0AAV9HGF0"/>
<protein>
    <recommendedName>
        <fullName evidence="3">DUF952 domain-containing protein</fullName>
    </recommendedName>
</protein>